<keyword evidence="17" id="KW-1185">Reference proteome</keyword>
<evidence type="ECO:0000313" key="16">
    <source>
        <dbReference type="EMBL" id="ETI59923.1"/>
    </source>
</evidence>
<dbReference type="PANTHER" id="PTHR30529:SF1">
    <property type="entry name" value="CYTOCHROME B561 HOMOLOG 2"/>
    <property type="match status" value="1"/>
</dbReference>
<dbReference type="InterPro" id="IPR052168">
    <property type="entry name" value="Cytochrome_b561_oxidase"/>
</dbReference>
<keyword evidence="7" id="KW-0479">Metal-binding</keyword>
<gene>
    <name evidence="16" type="ORF">D104_11880</name>
</gene>
<evidence type="ECO:0000256" key="7">
    <source>
        <dbReference type="ARBA" id="ARBA00022723"/>
    </source>
</evidence>
<evidence type="ECO:0000256" key="6">
    <source>
        <dbReference type="ARBA" id="ARBA00022692"/>
    </source>
</evidence>
<dbReference type="Proteomes" id="UP000018857">
    <property type="component" value="Unassembled WGS sequence"/>
</dbReference>
<evidence type="ECO:0000256" key="8">
    <source>
        <dbReference type="ARBA" id="ARBA00022982"/>
    </source>
</evidence>
<keyword evidence="5" id="KW-0349">Heme</keyword>
<feature type="transmembrane region" description="Helical" evidence="14">
    <location>
        <begin position="162"/>
        <end position="185"/>
    </location>
</feature>
<proteinExistence type="inferred from homology"/>
<dbReference type="GO" id="GO:0046872">
    <property type="term" value="F:metal ion binding"/>
    <property type="evidence" value="ECO:0007669"/>
    <property type="project" value="UniProtKB-KW"/>
</dbReference>
<keyword evidence="6 14" id="KW-0812">Transmembrane</keyword>
<comment type="cofactor">
    <cofactor evidence="1">
        <name>heme b</name>
        <dbReference type="ChEBI" id="CHEBI:60344"/>
    </cofactor>
</comment>
<comment type="caution">
    <text evidence="16">The sequence shown here is derived from an EMBL/GenBank/DDBJ whole genome shotgun (WGS) entry which is preliminary data.</text>
</comment>
<feature type="domain" description="Cytochrome b561 bacterial/Ni-hydrogenase" evidence="15">
    <location>
        <begin position="24"/>
        <end position="193"/>
    </location>
</feature>
<evidence type="ECO:0000259" key="15">
    <source>
        <dbReference type="Pfam" id="PF01292"/>
    </source>
</evidence>
<dbReference type="PATRIC" id="fig|1208321.3.peg.2368"/>
<evidence type="ECO:0000256" key="4">
    <source>
        <dbReference type="ARBA" id="ARBA00022475"/>
    </source>
</evidence>
<feature type="transmembrane region" description="Helical" evidence="14">
    <location>
        <begin position="70"/>
        <end position="89"/>
    </location>
</feature>
<dbReference type="AlphaFoldDB" id="W1RYJ8"/>
<comment type="similarity">
    <text evidence="12">Belongs to the cytochrome b561 family.</text>
</comment>
<evidence type="ECO:0000256" key="10">
    <source>
        <dbReference type="ARBA" id="ARBA00023004"/>
    </source>
</evidence>
<feature type="region of interest" description="Disordered" evidence="13">
    <location>
        <begin position="1"/>
        <end position="20"/>
    </location>
</feature>
<protein>
    <submittedName>
        <fullName evidence="16">Cytochrome B561</fullName>
    </submittedName>
</protein>
<evidence type="ECO:0000256" key="5">
    <source>
        <dbReference type="ARBA" id="ARBA00022617"/>
    </source>
</evidence>
<comment type="subcellular location">
    <subcellularLocation>
        <location evidence="2">Cell membrane</location>
        <topology evidence="2">Multi-pass membrane protein</topology>
    </subcellularLocation>
</comment>
<evidence type="ECO:0000256" key="11">
    <source>
        <dbReference type="ARBA" id="ARBA00023136"/>
    </source>
</evidence>
<dbReference type="PANTHER" id="PTHR30529">
    <property type="entry name" value="CYTOCHROME B561"/>
    <property type="match status" value="1"/>
</dbReference>
<evidence type="ECO:0000256" key="1">
    <source>
        <dbReference type="ARBA" id="ARBA00001970"/>
    </source>
</evidence>
<reference evidence="16 17" key="1">
    <citation type="journal article" date="2014" name="Genome Announc.">
        <title>Draft Genome Sequence of Marinomonas sp. Strain D104, a Polycyclic Aromatic Hydrocarbon-Degrading Bacterium from the Deep-Sea Sediment of the Arctic Ocean.</title>
        <authorList>
            <person name="Dong C."/>
            <person name="Bai X."/>
            <person name="Lai Q."/>
            <person name="Xie Y."/>
            <person name="Chen X."/>
            <person name="Shao Z."/>
        </authorList>
    </citation>
    <scope>NUCLEOTIDE SEQUENCE [LARGE SCALE GENOMIC DNA]</scope>
    <source>
        <strain evidence="16 17">D104</strain>
    </source>
</reference>
<feature type="transmembrane region" description="Helical" evidence="14">
    <location>
        <begin position="31"/>
        <end position="50"/>
    </location>
</feature>
<dbReference type="GO" id="GO:0009055">
    <property type="term" value="F:electron transfer activity"/>
    <property type="evidence" value="ECO:0007669"/>
    <property type="project" value="InterPro"/>
</dbReference>
<dbReference type="SUPFAM" id="SSF81342">
    <property type="entry name" value="Transmembrane di-heme cytochromes"/>
    <property type="match status" value="1"/>
</dbReference>
<organism evidence="16 17">
    <name type="scientific">Marinomonas profundimaris</name>
    <dbReference type="NCBI Taxonomy" id="1208321"/>
    <lineage>
        <taxon>Bacteria</taxon>
        <taxon>Pseudomonadati</taxon>
        <taxon>Pseudomonadota</taxon>
        <taxon>Gammaproteobacteria</taxon>
        <taxon>Oceanospirillales</taxon>
        <taxon>Oceanospirillaceae</taxon>
        <taxon>Marinomonas</taxon>
    </lineage>
</organism>
<sequence length="195" mass="22278">MTLQMDSTDISKQSSSKWRDSHSHYGRISRMLHWFTAVLVIFQIVIVVLWQNTGKNAVTLFLESIGPHGSLGFLILIVTAIRVGWAWINRKQRPPQAQGLGGVLARLMHRTFYVLLLWLPAFALLRQYGEGHEIRLYSMTIIPEAERHIGWIVAPAELLHGYLSWLLCGLVVGHIAMALIHRFWFKDKILARMAG</sequence>
<keyword evidence="4" id="KW-1003">Cell membrane</keyword>
<dbReference type="GO" id="GO:0020037">
    <property type="term" value="F:heme binding"/>
    <property type="evidence" value="ECO:0007669"/>
    <property type="project" value="TreeGrafter"/>
</dbReference>
<evidence type="ECO:0000313" key="17">
    <source>
        <dbReference type="Proteomes" id="UP000018857"/>
    </source>
</evidence>
<dbReference type="eggNOG" id="COG3038">
    <property type="taxonomic scope" value="Bacteria"/>
</dbReference>
<keyword evidence="3" id="KW-0813">Transport</keyword>
<evidence type="ECO:0000256" key="9">
    <source>
        <dbReference type="ARBA" id="ARBA00022989"/>
    </source>
</evidence>
<dbReference type="Pfam" id="PF01292">
    <property type="entry name" value="Ni_hydr_CYTB"/>
    <property type="match status" value="1"/>
</dbReference>
<dbReference type="GO" id="GO:0005886">
    <property type="term" value="C:plasma membrane"/>
    <property type="evidence" value="ECO:0007669"/>
    <property type="project" value="UniProtKB-SubCell"/>
</dbReference>
<keyword evidence="9 14" id="KW-1133">Transmembrane helix</keyword>
<dbReference type="InterPro" id="IPR016174">
    <property type="entry name" value="Di-haem_cyt_TM"/>
</dbReference>
<dbReference type="GO" id="GO:0022904">
    <property type="term" value="P:respiratory electron transport chain"/>
    <property type="evidence" value="ECO:0007669"/>
    <property type="project" value="InterPro"/>
</dbReference>
<dbReference type="OrthoDB" id="9793784at2"/>
<evidence type="ECO:0000256" key="13">
    <source>
        <dbReference type="SAM" id="MobiDB-lite"/>
    </source>
</evidence>
<dbReference type="RefSeq" id="WP_024024460.1">
    <property type="nucleotide sequence ID" value="NZ_AYOZ01000023.1"/>
</dbReference>
<keyword evidence="10" id="KW-0408">Iron</keyword>
<keyword evidence="11 14" id="KW-0472">Membrane</keyword>
<feature type="transmembrane region" description="Helical" evidence="14">
    <location>
        <begin position="110"/>
        <end position="129"/>
    </location>
</feature>
<dbReference type="STRING" id="1208321.D104_11880"/>
<evidence type="ECO:0000256" key="2">
    <source>
        <dbReference type="ARBA" id="ARBA00004651"/>
    </source>
</evidence>
<dbReference type="InterPro" id="IPR011577">
    <property type="entry name" value="Cyt_b561_bac/Ni-Hgenase"/>
</dbReference>
<evidence type="ECO:0000256" key="12">
    <source>
        <dbReference type="ARBA" id="ARBA00037975"/>
    </source>
</evidence>
<evidence type="ECO:0000256" key="14">
    <source>
        <dbReference type="SAM" id="Phobius"/>
    </source>
</evidence>
<keyword evidence="8" id="KW-0249">Electron transport</keyword>
<dbReference type="EMBL" id="AYOZ01000023">
    <property type="protein sequence ID" value="ETI59923.1"/>
    <property type="molecule type" value="Genomic_DNA"/>
</dbReference>
<evidence type="ECO:0000256" key="3">
    <source>
        <dbReference type="ARBA" id="ARBA00022448"/>
    </source>
</evidence>
<accession>W1RYJ8</accession>
<name>W1RYJ8_9GAMM</name>
<feature type="compositionally biased region" description="Polar residues" evidence="13">
    <location>
        <begin position="1"/>
        <end position="16"/>
    </location>
</feature>